<dbReference type="OrthoDB" id="54947at2759"/>
<evidence type="ECO:0000313" key="1">
    <source>
        <dbReference type="EMBL" id="OEU22371.1"/>
    </source>
</evidence>
<dbReference type="AlphaFoldDB" id="A0A1E7FW37"/>
<gene>
    <name evidence="1" type="ORF">FRACYDRAFT_267262</name>
</gene>
<dbReference type="InParanoid" id="A0A1E7FW37"/>
<evidence type="ECO:0000313" key="2">
    <source>
        <dbReference type="Proteomes" id="UP000095751"/>
    </source>
</evidence>
<dbReference type="Proteomes" id="UP000095751">
    <property type="component" value="Unassembled WGS sequence"/>
</dbReference>
<organism evidence="1 2">
    <name type="scientific">Fragilariopsis cylindrus CCMP1102</name>
    <dbReference type="NCBI Taxonomy" id="635003"/>
    <lineage>
        <taxon>Eukaryota</taxon>
        <taxon>Sar</taxon>
        <taxon>Stramenopiles</taxon>
        <taxon>Ochrophyta</taxon>
        <taxon>Bacillariophyta</taxon>
        <taxon>Bacillariophyceae</taxon>
        <taxon>Bacillariophycidae</taxon>
        <taxon>Bacillariales</taxon>
        <taxon>Bacillariaceae</taxon>
        <taxon>Fragilariopsis</taxon>
    </lineage>
</organism>
<dbReference type="EMBL" id="KV784353">
    <property type="protein sequence ID" value="OEU22371.1"/>
    <property type="molecule type" value="Genomic_DNA"/>
</dbReference>
<accession>A0A1E7FW37</accession>
<keyword evidence="2" id="KW-1185">Reference proteome</keyword>
<sequence>MSGSDLAQFVATVLKDRALVDMQQELEALRSKLKDNINKQLLVQITGPNGQPVYFEESLKNHEPAYDGQYCIRTQIHYDEIDCMSTDVELTIDSIFGGLEIRLGGNVVERFNKDTLDILGMENPVQTYAPEHRDELEWENYVISPKRDSQLYGMVVSFGPMTLTEYETLRQRGRMDIPEFIERFTTSGGRGRGQQRNTVRIESLYFRKENIGGSLSTILNDLKNKVEQDTNSVGGGGY</sequence>
<reference evidence="1 2" key="1">
    <citation type="submission" date="2016-09" db="EMBL/GenBank/DDBJ databases">
        <title>Extensive genetic diversity and differential bi-allelic expression allows diatom success in the polar Southern Ocean.</title>
        <authorList>
            <consortium name="DOE Joint Genome Institute"/>
            <person name="Mock T."/>
            <person name="Otillar R.P."/>
            <person name="Strauss J."/>
            <person name="Dupont C."/>
            <person name="Frickenhaus S."/>
            <person name="Maumus F."/>
            <person name="Mcmullan M."/>
            <person name="Sanges R."/>
            <person name="Schmutz J."/>
            <person name="Toseland A."/>
            <person name="Valas R."/>
            <person name="Veluchamy A."/>
            <person name="Ward B.J."/>
            <person name="Allen A."/>
            <person name="Barry K."/>
            <person name="Falciatore A."/>
            <person name="Ferrante M."/>
            <person name="Fortunato A.E."/>
            <person name="Gloeckner G."/>
            <person name="Gruber A."/>
            <person name="Hipkin R."/>
            <person name="Janech M."/>
            <person name="Kroth P."/>
            <person name="Leese F."/>
            <person name="Lindquist E."/>
            <person name="Lyon B.R."/>
            <person name="Martin J."/>
            <person name="Mayer C."/>
            <person name="Parker M."/>
            <person name="Quesneville H."/>
            <person name="Raymond J."/>
            <person name="Uhlig C."/>
            <person name="Valentin K.U."/>
            <person name="Worden A.Z."/>
            <person name="Armbrust E.V."/>
            <person name="Bowler C."/>
            <person name="Green B."/>
            <person name="Moulton V."/>
            <person name="Van Oosterhout C."/>
            <person name="Grigoriev I."/>
        </authorList>
    </citation>
    <scope>NUCLEOTIDE SEQUENCE [LARGE SCALE GENOMIC DNA]</scope>
    <source>
        <strain evidence="1 2">CCMP1102</strain>
    </source>
</reference>
<name>A0A1E7FW37_9STRA</name>
<dbReference type="KEGG" id="fcy:FRACYDRAFT_267262"/>
<protein>
    <submittedName>
        <fullName evidence="1">Uncharacterized protein</fullName>
    </submittedName>
</protein>
<proteinExistence type="predicted"/>